<feature type="compositionally biased region" description="Basic and acidic residues" evidence="1">
    <location>
        <begin position="1759"/>
        <end position="1775"/>
    </location>
</feature>
<feature type="compositionally biased region" description="Pro residues" evidence="1">
    <location>
        <begin position="862"/>
        <end position="873"/>
    </location>
</feature>
<protein>
    <recommendedName>
        <fullName evidence="4">LisH domain-containing protein</fullName>
    </recommendedName>
</protein>
<dbReference type="SUPFAM" id="SSF48371">
    <property type="entry name" value="ARM repeat"/>
    <property type="match status" value="1"/>
</dbReference>
<feature type="compositionally biased region" description="Low complexity" evidence="1">
    <location>
        <begin position="898"/>
        <end position="920"/>
    </location>
</feature>
<feature type="region of interest" description="Disordered" evidence="1">
    <location>
        <begin position="111"/>
        <end position="156"/>
    </location>
</feature>
<evidence type="ECO:0000313" key="2">
    <source>
        <dbReference type="EMBL" id="GIL56411.1"/>
    </source>
</evidence>
<dbReference type="PANTHER" id="PTHR32059:SF0">
    <property type="entry name" value="RAB11-BINDING PROTEIN RELCH"/>
    <property type="match status" value="1"/>
</dbReference>
<feature type="region of interest" description="Disordered" evidence="1">
    <location>
        <begin position="481"/>
        <end position="542"/>
    </location>
</feature>
<feature type="compositionally biased region" description="Low complexity" evidence="1">
    <location>
        <begin position="802"/>
        <end position="834"/>
    </location>
</feature>
<accession>A0A8J4B9L6</accession>
<dbReference type="PANTHER" id="PTHR32059">
    <property type="entry name" value="RAB11-BINDING PROTEIN RELCH"/>
    <property type="match status" value="1"/>
</dbReference>
<feature type="compositionally biased region" description="Polar residues" evidence="1">
    <location>
        <begin position="877"/>
        <end position="887"/>
    </location>
</feature>
<sequence length="1806" mass="184557">MADIVHKSAHPSLPPAAPQQVVQYLLAKNFHLTALELLVEAQQAGHGDDVRDLEAFFSDPDRFPPEELARYQPDNALDLQATGRERESRLQLAEYELRLAKEDLAEMARKLAQAQGNQQPQATHTGNGATAGAAAPASASSPFSPEAAPQLPLTGFGAGPGARLSFSPQVSGALPTPEEKRVLNMAVFAHLLRQGLVTTAMTMEEEYGGALRPIGQSSVSSVGTATHGSTDVEHPWDLWLWYQAATMPLPPLANATDASCGGATAQGTVAPAGQVGSAALLPMQGGGPAVAAVVDPDDLIRQYDLGPEPRLDSDRGPATVSRYGDEMGLTGDSSTAAVVAITASIDSDIGVESPPGEEQDARQLRGLLTALREELAETRARARAAVVAAVGAVGAATAGQRQQHDQQKQQQELKPALQSKQQSTALKSFSYIASDSAVLDLLDLGSSSGFQTAAGVDAASAAAADAGLSAAAVGELVDSAAPQVGPESSSRRNAVAGPSSKAGAPGTAAGPLEQRQAASEAAAERPSAATPAAAAAAGVETHVTDDASELPLWLRRRQENEIDSTYHSSLQNLLQGLCDMLPRLVPNLNLKSRVEVLPLLVTAAKTNLDWTVRRQLLSAVFNLVPAPDHQQRQAIIDSSLELCRAFGSGWAATELVQLCCRQASSASSERRTLVAEALGEAVGAVDPGTQAHVLLTQLSQLARDRMEQVREAACHSLARLVPRLPFTRSYFTTLEGLLLPLATDSSEAVHVAALSYLVPALLTWQPQDTEAVLVSSCLARVLSEMGQQARIIEQYQQHFLHQQMNHPSQQQQEQPTKAGAAATAPAGPSAADTGDAGGGGTAATASNSGISFAGTFLRYTHAPPPSPPPPAPAPGQEQVQTPQLSSDGQAGGGGIGAVTGAKGSTSNLSEVSSVSQSAAQAAQLSPPSVVMPSTPPPPPQWVTFGRCNFPSASHLLLYQLLALYSGLTPALRHAALRTRPAWACPAGIGSGSGTGSVQKSGPGATVSAGSSAGPQGPIAQSSAAGAGIGRRPHKAGSFGSSDAASANGGASIAAAVATNTALRDLSQLLPATHRRTSSQPVFLGFGPVATGGSDGGDGAQSSIPAGRLLHQNVNLEVQMNLAKSSSSSTLATGGTGSSTAPAAMSGGGDEAVAAAVVEGGGGNLEVPAEQAQSHWSRREEALGSSSEAVDDGERAEEDASFALWATHESHSSWKTLEWLMQHVVPELIRLVCCVGPIFPEAQEVRRQVACAVAATCNALGVPFTQAAVEPVFLVASGTGAHTAPGIASGHPPGGGGGGGGGSAAASVLVADFDAPLAVQDVCAAVQPRTPEALYMARQCVLPVLLVSVLPSARQLRPYLLQLMGSAHELRQRWLLDALPDYTSAITFACLQRPDLIPQVLHVLEDLLSGARSNHAAAISQQKDAGGSDTAAVVPAAAATAASSGGPASTHVGLCCAALARALVPVASLELASRRILPGLMALMSYGEPELQRACVSVLAELAQRFRDQGPRVSEQVLAVYDSLLEQGSHAVKLDVLAAGTSMAAAAAPSAAVAAAAAAQVEWLLTVVQAVAARLTSSAASTAGSGGAVGAPSLDQQRALAAQLLAALRAVAPYDLRLPRLQANLNAALDAIQRCKALLPDPQQQSALTALLKERPTGPSAAGSSISSTTPSVAASVPAGAAAANAALHRMGATQPLPPTMFPYSSPPVPASGLGVTVTPTQATASSGGLMNSFLPPNGGSAAQPNQGLSDSGAGGQLRSRFDAFRQRLMKRRDDAPATTLQGPTGGGASIGGPKPKESFFSDDEGE</sequence>
<feature type="region of interest" description="Disordered" evidence="1">
    <location>
        <begin position="1126"/>
        <end position="1146"/>
    </location>
</feature>
<feature type="region of interest" description="Disordered" evidence="1">
    <location>
        <begin position="1722"/>
        <end position="1806"/>
    </location>
</feature>
<organism evidence="2 3">
    <name type="scientific">Volvox africanus</name>
    <dbReference type="NCBI Taxonomy" id="51714"/>
    <lineage>
        <taxon>Eukaryota</taxon>
        <taxon>Viridiplantae</taxon>
        <taxon>Chlorophyta</taxon>
        <taxon>core chlorophytes</taxon>
        <taxon>Chlorophyceae</taxon>
        <taxon>CS clade</taxon>
        <taxon>Chlamydomonadales</taxon>
        <taxon>Volvocaceae</taxon>
        <taxon>Volvox</taxon>
    </lineage>
</organism>
<comment type="caution">
    <text evidence="2">The sequence shown here is derived from an EMBL/GenBank/DDBJ whole genome shotgun (WGS) entry which is preliminary data.</text>
</comment>
<feature type="compositionally biased region" description="Low complexity" evidence="1">
    <location>
        <begin position="130"/>
        <end position="149"/>
    </location>
</feature>
<dbReference type="GO" id="GO:0032367">
    <property type="term" value="P:intracellular cholesterol transport"/>
    <property type="evidence" value="ECO:0007669"/>
    <property type="project" value="InterPro"/>
</dbReference>
<feature type="region of interest" description="Disordered" evidence="1">
    <location>
        <begin position="1163"/>
        <end position="1194"/>
    </location>
</feature>
<proteinExistence type="predicted"/>
<feature type="region of interest" description="Disordered" evidence="1">
    <location>
        <begin position="398"/>
        <end position="419"/>
    </location>
</feature>
<gene>
    <name evidence="2" type="ORF">Vafri_11775</name>
</gene>
<dbReference type="Proteomes" id="UP000747399">
    <property type="component" value="Unassembled WGS sequence"/>
</dbReference>
<feature type="region of interest" description="Disordered" evidence="1">
    <location>
        <begin position="991"/>
        <end position="1042"/>
    </location>
</feature>
<evidence type="ECO:0000256" key="1">
    <source>
        <dbReference type="SAM" id="MobiDB-lite"/>
    </source>
</evidence>
<feature type="compositionally biased region" description="Polar residues" evidence="1">
    <location>
        <begin position="1740"/>
        <end position="1749"/>
    </location>
</feature>
<dbReference type="InterPro" id="IPR040362">
    <property type="entry name" value="RELCH"/>
</dbReference>
<name>A0A8J4B9L6_9CHLO</name>
<dbReference type="SMART" id="SM00667">
    <property type="entry name" value="LisH"/>
    <property type="match status" value="2"/>
</dbReference>
<evidence type="ECO:0000313" key="3">
    <source>
        <dbReference type="Proteomes" id="UP000747399"/>
    </source>
</evidence>
<dbReference type="Gene3D" id="1.25.10.10">
    <property type="entry name" value="Leucine-rich Repeat Variant"/>
    <property type="match status" value="1"/>
</dbReference>
<feature type="compositionally biased region" description="Low complexity" evidence="1">
    <location>
        <begin position="514"/>
        <end position="537"/>
    </location>
</feature>
<evidence type="ECO:0008006" key="4">
    <source>
        <dbReference type="Google" id="ProtNLM"/>
    </source>
</evidence>
<feature type="region of interest" description="Disordered" evidence="1">
    <location>
        <begin position="802"/>
        <end position="842"/>
    </location>
</feature>
<reference evidence="2" key="1">
    <citation type="journal article" date="2021" name="Proc. Natl. Acad. Sci. U.S.A.">
        <title>Three genomes in the algal genus Volvox reveal the fate of a haploid sex-determining region after a transition to homothallism.</title>
        <authorList>
            <person name="Yamamoto K."/>
            <person name="Hamaji T."/>
            <person name="Kawai-Toyooka H."/>
            <person name="Matsuzaki R."/>
            <person name="Takahashi F."/>
            <person name="Nishimura Y."/>
            <person name="Kawachi M."/>
            <person name="Noguchi H."/>
            <person name="Minakuchi Y."/>
            <person name="Umen J.G."/>
            <person name="Toyoda A."/>
            <person name="Nozaki H."/>
        </authorList>
    </citation>
    <scope>NUCLEOTIDE SEQUENCE</scope>
    <source>
        <strain evidence="2">NIES-3780</strain>
    </source>
</reference>
<keyword evidence="3" id="KW-1185">Reference proteome</keyword>
<feature type="region of interest" description="Disordered" evidence="1">
    <location>
        <begin position="857"/>
        <end position="920"/>
    </location>
</feature>
<dbReference type="InterPro" id="IPR006594">
    <property type="entry name" value="LisH"/>
</dbReference>
<dbReference type="GO" id="GO:0005802">
    <property type="term" value="C:trans-Golgi network"/>
    <property type="evidence" value="ECO:0007669"/>
    <property type="project" value="InterPro"/>
</dbReference>
<dbReference type="InterPro" id="IPR016024">
    <property type="entry name" value="ARM-type_fold"/>
</dbReference>
<dbReference type="GO" id="GO:0055037">
    <property type="term" value="C:recycling endosome"/>
    <property type="evidence" value="ECO:0007669"/>
    <property type="project" value="TreeGrafter"/>
</dbReference>
<dbReference type="EMBL" id="BNCO01000024">
    <property type="protein sequence ID" value="GIL56411.1"/>
    <property type="molecule type" value="Genomic_DNA"/>
</dbReference>
<dbReference type="PROSITE" id="PS50896">
    <property type="entry name" value="LISH"/>
    <property type="match status" value="1"/>
</dbReference>
<feature type="region of interest" description="Disordered" evidence="1">
    <location>
        <begin position="1078"/>
        <end position="1103"/>
    </location>
</feature>
<feature type="compositionally biased region" description="Polar residues" evidence="1">
    <location>
        <begin position="114"/>
        <end position="128"/>
    </location>
</feature>
<feature type="compositionally biased region" description="Low complexity" evidence="1">
    <location>
        <begin position="1015"/>
        <end position="1025"/>
    </location>
</feature>
<dbReference type="InterPro" id="IPR011989">
    <property type="entry name" value="ARM-like"/>
</dbReference>